<name>A0ABV8DB60_9BURK</name>
<accession>A0ABV8DB60</accession>
<dbReference type="PANTHER" id="PTHR14097">
    <property type="entry name" value="OXIDOREDUCTASE HTATIP2"/>
    <property type="match status" value="1"/>
</dbReference>
<dbReference type="Gene3D" id="3.40.50.720">
    <property type="entry name" value="NAD(P)-binding Rossmann-like Domain"/>
    <property type="match status" value="1"/>
</dbReference>
<protein>
    <submittedName>
        <fullName evidence="2">Nucleoside-diphosphate sugar epimerase</fullName>
    </submittedName>
</protein>
<evidence type="ECO:0000313" key="3">
    <source>
        <dbReference type="Proteomes" id="UP001595693"/>
    </source>
</evidence>
<dbReference type="EMBL" id="JBHSAJ010000037">
    <property type="protein sequence ID" value="MFC3935593.1"/>
    <property type="molecule type" value="Genomic_DNA"/>
</dbReference>
<keyword evidence="3" id="KW-1185">Reference proteome</keyword>
<dbReference type="SUPFAM" id="SSF51735">
    <property type="entry name" value="NAD(P)-binding Rossmann-fold domains"/>
    <property type="match status" value="1"/>
</dbReference>
<proteinExistence type="predicted"/>
<reference evidence="3" key="1">
    <citation type="journal article" date="2019" name="Int. J. Syst. Evol. Microbiol.">
        <title>The Global Catalogue of Microorganisms (GCM) 10K type strain sequencing project: providing services to taxonomists for standard genome sequencing and annotation.</title>
        <authorList>
            <consortium name="The Broad Institute Genomics Platform"/>
            <consortium name="The Broad Institute Genome Sequencing Center for Infectious Disease"/>
            <person name="Wu L."/>
            <person name="Ma J."/>
        </authorList>
    </citation>
    <scope>NUCLEOTIDE SEQUENCE [LARGE SCALE GENOMIC DNA]</scope>
    <source>
        <strain evidence="3">CCUG 2113</strain>
    </source>
</reference>
<dbReference type="PANTHER" id="PTHR14097:SF7">
    <property type="entry name" value="OXIDOREDUCTASE HTATIP2"/>
    <property type="match status" value="1"/>
</dbReference>
<evidence type="ECO:0000256" key="1">
    <source>
        <dbReference type="SAM" id="MobiDB-lite"/>
    </source>
</evidence>
<comment type="caution">
    <text evidence="2">The sequence shown here is derived from an EMBL/GenBank/DDBJ whole genome shotgun (WGS) entry which is preliminary data.</text>
</comment>
<sequence>MAADPSVGKNTVHTGTAPGEALPPEVHALYALGRRMPDITHPRLHLHAVDFAALGARPAVPALPHVDDVYITLGTTIAAAGSQQAFRAVDHDAVIATARTAMAAGATRCGVVTAMGADANSRIFYNRIKGEVEQALKSLGFDTLVIARPSLLLGERRALGQAARPAESLSIKAFKLLDPLIPASYRARPGADVARALVHAVQTRPSGLHVLSGNALQVF</sequence>
<feature type="region of interest" description="Disordered" evidence="1">
    <location>
        <begin position="1"/>
        <end position="20"/>
    </location>
</feature>
<dbReference type="RefSeq" id="WP_055400766.1">
    <property type="nucleotide sequence ID" value="NZ_JAMXAX010000009.1"/>
</dbReference>
<dbReference type="InterPro" id="IPR036291">
    <property type="entry name" value="NAD(P)-bd_dom_sf"/>
</dbReference>
<gene>
    <name evidence="2" type="ORF">ACFOW3_13300</name>
</gene>
<dbReference type="Proteomes" id="UP001595693">
    <property type="component" value="Unassembled WGS sequence"/>
</dbReference>
<evidence type="ECO:0000313" key="2">
    <source>
        <dbReference type="EMBL" id="MFC3935593.1"/>
    </source>
</evidence>
<organism evidence="2 3">
    <name type="scientific">Acidovorax facilis</name>
    <dbReference type="NCBI Taxonomy" id="12917"/>
    <lineage>
        <taxon>Bacteria</taxon>
        <taxon>Pseudomonadati</taxon>
        <taxon>Pseudomonadota</taxon>
        <taxon>Betaproteobacteria</taxon>
        <taxon>Burkholderiales</taxon>
        <taxon>Comamonadaceae</taxon>
        <taxon>Acidovorax</taxon>
    </lineage>
</organism>